<accession>X1SC04</accession>
<reference evidence="1" key="1">
    <citation type="journal article" date="2014" name="Front. Microbiol.">
        <title>High frequency of phylogenetically diverse reductive dehalogenase-homologous genes in deep subseafloor sedimentary metagenomes.</title>
        <authorList>
            <person name="Kawai M."/>
            <person name="Futagami T."/>
            <person name="Toyoda A."/>
            <person name="Takaki Y."/>
            <person name="Nishi S."/>
            <person name="Hori S."/>
            <person name="Arai W."/>
            <person name="Tsubouchi T."/>
            <person name="Morono Y."/>
            <person name="Uchiyama I."/>
            <person name="Ito T."/>
            <person name="Fujiyama A."/>
            <person name="Inagaki F."/>
            <person name="Takami H."/>
        </authorList>
    </citation>
    <scope>NUCLEOTIDE SEQUENCE</scope>
    <source>
        <strain evidence="1">Expedition CK06-06</strain>
    </source>
</reference>
<protein>
    <submittedName>
        <fullName evidence="1">Uncharacterized protein</fullName>
    </submittedName>
</protein>
<organism evidence="1">
    <name type="scientific">marine sediment metagenome</name>
    <dbReference type="NCBI Taxonomy" id="412755"/>
    <lineage>
        <taxon>unclassified sequences</taxon>
        <taxon>metagenomes</taxon>
        <taxon>ecological metagenomes</taxon>
    </lineage>
</organism>
<comment type="caution">
    <text evidence="1">The sequence shown here is derived from an EMBL/GenBank/DDBJ whole genome shotgun (WGS) entry which is preliminary data.</text>
</comment>
<feature type="non-terminal residue" evidence="1">
    <location>
        <position position="1"/>
    </location>
</feature>
<sequence>KPYKKRSIKPEKQVYLDKLAQIEKGLITEEKTIANQASSLSKNEYLNKYIDLNKKAWELAEKQIE</sequence>
<gene>
    <name evidence="1" type="ORF">S12H4_10726</name>
</gene>
<evidence type="ECO:0000313" key="1">
    <source>
        <dbReference type="EMBL" id="GAI65309.1"/>
    </source>
</evidence>
<name>X1SC04_9ZZZZ</name>
<proteinExistence type="predicted"/>
<dbReference type="AlphaFoldDB" id="X1SC04"/>
<dbReference type="EMBL" id="BARW01004649">
    <property type="protein sequence ID" value="GAI65309.1"/>
    <property type="molecule type" value="Genomic_DNA"/>
</dbReference>